<keyword evidence="1" id="KW-0934">Plastid</keyword>
<dbReference type="AlphaFoldDB" id="A0A286MV39"/>
<geneLocation type="chloroplast" evidence="1"/>
<dbReference type="EMBL" id="MF188124">
    <property type="protein sequence ID" value="ASW34979.1"/>
    <property type="molecule type" value="Genomic_DNA"/>
</dbReference>
<dbReference type="RefSeq" id="YP_009429607.1">
    <property type="nucleotide sequence ID" value="NC_035953.1"/>
</dbReference>
<gene>
    <name evidence="1" type="primary">psbI</name>
</gene>
<keyword evidence="1" id="KW-0150">Chloroplast</keyword>
<organism evidence="1">
    <name type="scientific">Lindera glauca</name>
    <dbReference type="NCBI Taxonomy" id="332435"/>
    <lineage>
        <taxon>Eukaryota</taxon>
        <taxon>Viridiplantae</taxon>
        <taxon>Streptophyta</taxon>
        <taxon>Embryophyta</taxon>
        <taxon>Tracheophyta</taxon>
        <taxon>Spermatophyta</taxon>
        <taxon>Magnoliopsida</taxon>
        <taxon>Magnoliidae</taxon>
        <taxon>Laurales</taxon>
        <taxon>Lauraceae</taxon>
        <taxon>Lindera</taxon>
    </lineage>
</organism>
<sequence>MFLSSSSDSYLMIQDVILDVMNKKIRSFSLLDF</sequence>
<dbReference type="GeneID" id="34570085"/>
<evidence type="ECO:0000313" key="1">
    <source>
        <dbReference type="EMBL" id="ASW34979.1"/>
    </source>
</evidence>
<reference evidence="1" key="1">
    <citation type="submission" date="2017-06" db="EMBL/GenBank/DDBJ databases">
        <title>Complete chloroplast genome of a valuable economic tree, Lindera glauca (Lauraceae), and comparison with its congeners.</title>
        <authorList>
            <person name="Xiong B."/>
        </authorList>
    </citation>
    <scope>NUCLEOTIDE SEQUENCE</scope>
</reference>
<name>A0A286MV39_9MAGN</name>
<proteinExistence type="predicted"/>
<accession>A0A286MV39</accession>
<protein>
    <submittedName>
        <fullName evidence="1">Photosystem II protein I</fullName>
    </submittedName>
</protein>